<keyword evidence="2" id="KW-1185">Reference proteome</keyword>
<reference evidence="1" key="1">
    <citation type="journal article" date="2020" name="Stud. Mycol.">
        <title>101 Dothideomycetes genomes: a test case for predicting lifestyles and emergence of pathogens.</title>
        <authorList>
            <person name="Haridas S."/>
            <person name="Albert R."/>
            <person name="Binder M."/>
            <person name="Bloem J."/>
            <person name="Labutti K."/>
            <person name="Salamov A."/>
            <person name="Andreopoulos B."/>
            <person name="Baker S."/>
            <person name="Barry K."/>
            <person name="Bills G."/>
            <person name="Bluhm B."/>
            <person name="Cannon C."/>
            <person name="Castanera R."/>
            <person name="Culley D."/>
            <person name="Daum C."/>
            <person name="Ezra D."/>
            <person name="Gonzalez J."/>
            <person name="Henrissat B."/>
            <person name="Kuo A."/>
            <person name="Liang C."/>
            <person name="Lipzen A."/>
            <person name="Lutzoni F."/>
            <person name="Magnuson J."/>
            <person name="Mondo S."/>
            <person name="Nolan M."/>
            <person name="Ohm R."/>
            <person name="Pangilinan J."/>
            <person name="Park H.-J."/>
            <person name="Ramirez L."/>
            <person name="Alfaro M."/>
            <person name="Sun H."/>
            <person name="Tritt A."/>
            <person name="Yoshinaga Y."/>
            <person name="Zwiers L.-H."/>
            <person name="Turgeon B."/>
            <person name="Goodwin S."/>
            <person name="Spatafora J."/>
            <person name="Crous P."/>
            <person name="Grigoriev I."/>
        </authorList>
    </citation>
    <scope>NUCLEOTIDE SEQUENCE</scope>
    <source>
        <strain evidence="1">CBS 123094</strain>
    </source>
</reference>
<name>A0A6A5WRB4_9PLEO</name>
<proteinExistence type="predicted"/>
<dbReference type="Proteomes" id="UP000799779">
    <property type="component" value="Unassembled WGS sequence"/>
</dbReference>
<gene>
    <name evidence="1" type="ORF">P154DRAFT_574971</name>
</gene>
<protein>
    <submittedName>
        <fullName evidence="1">Uncharacterized protein</fullName>
    </submittedName>
</protein>
<accession>A0A6A5WRB4</accession>
<dbReference type="EMBL" id="ML977582">
    <property type="protein sequence ID" value="KAF2001625.1"/>
    <property type="molecule type" value="Genomic_DNA"/>
</dbReference>
<evidence type="ECO:0000313" key="2">
    <source>
        <dbReference type="Proteomes" id="UP000799779"/>
    </source>
</evidence>
<organism evidence="1 2">
    <name type="scientific">Amniculicola lignicola CBS 123094</name>
    <dbReference type="NCBI Taxonomy" id="1392246"/>
    <lineage>
        <taxon>Eukaryota</taxon>
        <taxon>Fungi</taxon>
        <taxon>Dikarya</taxon>
        <taxon>Ascomycota</taxon>
        <taxon>Pezizomycotina</taxon>
        <taxon>Dothideomycetes</taxon>
        <taxon>Pleosporomycetidae</taxon>
        <taxon>Pleosporales</taxon>
        <taxon>Amniculicolaceae</taxon>
        <taxon>Amniculicola</taxon>
    </lineage>
</organism>
<dbReference type="AlphaFoldDB" id="A0A6A5WRB4"/>
<sequence>MAMQICRGSSRSHSSPPVMGRVEDWYAAVFSMSKSLLTSWEPQAYPQTVHMILHSRRGAVGLPVVDCFGRRVRPMAQSKHAQPATVNGSSEEAPEAACDLHVQLRVLWRPWANGCVIVDVFDEH</sequence>
<evidence type="ECO:0000313" key="1">
    <source>
        <dbReference type="EMBL" id="KAF2001625.1"/>
    </source>
</evidence>